<dbReference type="AlphaFoldDB" id="A0A917R518"/>
<reference evidence="2" key="1">
    <citation type="journal article" date="2014" name="Int. J. Syst. Evol. Microbiol.">
        <title>Complete genome sequence of Corynebacterium casei LMG S-19264T (=DSM 44701T), isolated from a smear-ripened cheese.</title>
        <authorList>
            <consortium name="US DOE Joint Genome Institute (JGI-PGF)"/>
            <person name="Walter F."/>
            <person name="Albersmeier A."/>
            <person name="Kalinowski J."/>
            <person name="Ruckert C."/>
        </authorList>
    </citation>
    <scope>NUCLEOTIDE SEQUENCE</scope>
    <source>
        <strain evidence="2">JCM 13064</strain>
    </source>
</reference>
<evidence type="ECO:0000256" key="1">
    <source>
        <dbReference type="SAM" id="Coils"/>
    </source>
</evidence>
<accession>A0A917R518</accession>
<proteinExistence type="predicted"/>
<name>A0A917R518_9ACTN</name>
<evidence type="ECO:0000313" key="3">
    <source>
        <dbReference type="Proteomes" id="UP000645217"/>
    </source>
</evidence>
<keyword evidence="3" id="KW-1185">Reference proteome</keyword>
<dbReference type="EMBL" id="BMNT01000018">
    <property type="protein sequence ID" value="GGK89442.1"/>
    <property type="molecule type" value="Genomic_DNA"/>
</dbReference>
<protein>
    <submittedName>
        <fullName evidence="2">Uncharacterized protein</fullName>
    </submittedName>
</protein>
<organism evidence="2 3">
    <name type="scientific">Sphaerisporangium melleum</name>
    <dbReference type="NCBI Taxonomy" id="321316"/>
    <lineage>
        <taxon>Bacteria</taxon>
        <taxon>Bacillati</taxon>
        <taxon>Actinomycetota</taxon>
        <taxon>Actinomycetes</taxon>
        <taxon>Streptosporangiales</taxon>
        <taxon>Streptosporangiaceae</taxon>
        <taxon>Sphaerisporangium</taxon>
    </lineage>
</organism>
<feature type="coiled-coil region" evidence="1">
    <location>
        <begin position="179"/>
        <end position="237"/>
    </location>
</feature>
<dbReference type="Proteomes" id="UP000645217">
    <property type="component" value="Unassembled WGS sequence"/>
</dbReference>
<reference evidence="2" key="2">
    <citation type="submission" date="2020-09" db="EMBL/GenBank/DDBJ databases">
        <authorList>
            <person name="Sun Q."/>
            <person name="Ohkuma M."/>
        </authorList>
    </citation>
    <scope>NUCLEOTIDE SEQUENCE</scope>
    <source>
        <strain evidence="2">JCM 13064</strain>
    </source>
</reference>
<sequence>MGMPGATGPPMSLEGVDHALRRRVEERDRIAGDLLDLDAHPGNRLLSGMTPTGETGRRWEQAQASLVTLWWLFDAYRRVLDLAAEARAASRPDLGLLTALLTGASVELKPDDVPVEKRSLLRAAGEWVTLDTVLARMDRTYREIAETAGAVDAAWTALLPDLDRADAARRAAGELRESLGAADTELDRLDAEARRLRAQVATDPLGSAGLAGEIAALARAAEARRAALEQAARVREEYADRAARLAGRIEAVAEAEREALRVRDLVLAKIDSPALPEMPGQAPALRDRLAALGTAGGRWLELVERLTSLERGVEEALAHAQRVTESMTGLIGRRDELRGRLSAYQAKAVRLGHAEDIALADLYGTARDLLWSAPCDLRRATVAVAEYQRAITRIGAAG</sequence>
<gene>
    <name evidence="2" type="ORF">GCM10007964_35160</name>
</gene>
<keyword evidence="1" id="KW-0175">Coiled coil</keyword>
<evidence type="ECO:0000313" key="2">
    <source>
        <dbReference type="EMBL" id="GGK89442.1"/>
    </source>
</evidence>
<comment type="caution">
    <text evidence="2">The sequence shown here is derived from an EMBL/GenBank/DDBJ whole genome shotgun (WGS) entry which is preliminary data.</text>
</comment>